<sequence>MKTTYMSLSPSTDLVKEASFSCKSCSRMIEIEGELLCYHGGKITSLKPLNPVDGCKNLLCDGWEKERSSEE</sequence>
<protein>
    <submittedName>
        <fullName evidence="1">Uncharacterized protein</fullName>
    </submittedName>
</protein>
<organism evidence="1 2">
    <name type="scientific">Shewanella avicenniae</name>
    <dbReference type="NCBI Taxonomy" id="2814294"/>
    <lineage>
        <taxon>Bacteria</taxon>
        <taxon>Pseudomonadati</taxon>
        <taxon>Pseudomonadota</taxon>
        <taxon>Gammaproteobacteria</taxon>
        <taxon>Alteromonadales</taxon>
        <taxon>Shewanellaceae</taxon>
        <taxon>Shewanella</taxon>
    </lineage>
</organism>
<proteinExistence type="predicted"/>
<evidence type="ECO:0000313" key="2">
    <source>
        <dbReference type="Proteomes" id="UP000662770"/>
    </source>
</evidence>
<reference evidence="1 2" key="1">
    <citation type="submission" date="2021-03" db="EMBL/GenBank/DDBJ databases">
        <title>Novel species identification of genus Shewanella.</title>
        <authorList>
            <person name="Liu G."/>
            <person name="Zhang Q."/>
        </authorList>
    </citation>
    <scope>NUCLEOTIDE SEQUENCE [LARGE SCALE GENOMIC DNA]</scope>
    <source>
        <strain evidence="1 2">FJAT-51800</strain>
    </source>
</reference>
<dbReference type="Proteomes" id="UP000662770">
    <property type="component" value="Chromosome"/>
</dbReference>
<accession>A0ABX7QNG2</accession>
<evidence type="ECO:0000313" key="1">
    <source>
        <dbReference type="EMBL" id="QSX32904.1"/>
    </source>
</evidence>
<gene>
    <name evidence="1" type="ORF">JYB87_14310</name>
</gene>
<name>A0ABX7QNG2_9GAMM</name>
<keyword evidence="2" id="KW-1185">Reference proteome</keyword>
<dbReference type="RefSeq" id="WP_207354142.1">
    <property type="nucleotide sequence ID" value="NZ_CP071503.1"/>
</dbReference>
<dbReference type="EMBL" id="CP071503">
    <property type="protein sequence ID" value="QSX32904.1"/>
    <property type="molecule type" value="Genomic_DNA"/>
</dbReference>